<evidence type="ECO:0000259" key="1">
    <source>
        <dbReference type="Pfam" id="PF19580"/>
    </source>
</evidence>
<dbReference type="OrthoDB" id="9802724at2"/>
<protein>
    <submittedName>
        <fullName evidence="2">Endonuclease/Exonuclease/phosphatase family protein</fullName>
    </submittedName>
</protein>
<keyword evidence="2" id="KW-0378">Hydrolase</keyword>
<organism evidence="2 3">
    <name type="scientific">Hydrotalea sandarakina</name>
    <dbReference type="NCBI Taxonomy" id="1004304"/>
    <lineage>
        <taxon>Bacteria</taxon>
        <taxon>Pseudomonadati</taxon>
        <taxon>Bacteroidota</taxon>
        <taxon>Chitinophagia</taxon>
        <taxon>Chitinophagales</taxon>
        <taxon>Chitinophagaceae</taxon>
        <taxon>Hydrotalea</taxon>
    </lineage>
</organism>
<gene>
    <name evidence="2" type="ORF">LX80_01303</name>
</gene>
<evidence type="ECO:0000313" key="2">
    <source>
        <dbReference type="EMBL" id="PZX63652.1"/>
    </source>
</evidence>
<keyword evidence="2" id="KW-0269">Exonuclease</keyword>
<keyword evidence="2" id="KW-0540">Nuclease</keyword>
<dbReference type="InterPro" id="IPR036691">
    <property type="entry name" value="Endo/exonu/phosph_ase_sf"/>
</dbReference>
<keyword evidence="3" id="KW-1185">Reference proteome</keyword>
<dbReference type="EMBL" id="QKZV01000003">
    <property type="protein sequence ID" value="PZX63652.1"/>
    <property type="molecule type" value="Genomic_DNA"/>
</dbReference>
<evidence type="ECO:0000313" key="3">
    <source>
        <dbReference type="Proteomes" id="UP000249720"/>
    </source>
</evidence>
<dbReference type="GO" id="GO:0004527">
    <property type="term" value="F:exonuclease activity"/>
    <property type="evidence" value="ECO:0007669"/>
    <property type="project" value="UniProtKB-KW"/>
</dbReference>
<dbReference type="SUPFAM" id="SSF56219">
    <property type="entry name" value="DNase I-like"/>
    <property type="match status" value="1"/>
</dbReference>
<proteinExistence type="predicted"/>
<dbReference type="RefSeq" id="WP_111294445.1">
    <property type="nucleotide sequence ID" value="NZ_QKZV01000003.1"/>
</dbReference>
<name>A0A2W7TKB0_9BACT</name>
<dbReference type="InterPro" id="IPR005135">
    <property type="entry name" value="Endo/exonuclease/phosphatase"/>
</dbReference>
<dbReference type="GO" id="GO:0004519">
    <property type="term" value="F:endonuclease activity"/>
    <property type="evidence" value="ECO:0007669"/>
    <property type="project" value="UniProtKB-KW"/>
</dbReference>
<keyword evidence="2" id="KW-0255">Endonuclease</keyword>
<dbReference type="PANTHER" id="PTHR42834:SF1">
    <property type="entry name" value="ENDONUCLEASE_EXONUCLEASE_PHOSPHATASE FAMILY PROTEIN (AFU_ORTHOLOGUE AFUA_3G09210)"/>
    <property type="match status" value="1"/>
</dbReference>
<sequence length="346" mass="40175">MKNILFFLLFIAGISYAQKKNIYKSAIIAFYNVENFYDTIASNKYRDEEFTPKGMRNYTSTNYYSKLNNIAYVIAGIGKDAFANQVILPALIGLAEIENELVLNDLINHSYLRSGNYSYIHFDSKDLRGIDVALLYQPNYFKILQSRPISVILSGKSKESKFTRDILWVEGWLDGELVDVYVNHWPSRYGGTQHSEAARLEVAQILKNHIDSIKRIDYKRKILVMGDFNDNPNNTSIYNILDAKEVKYERYNGLYNPFFNMFKNGNGTLAFQDAWSLFDQIILSTEWIDKQQSGFYFYKSSIYNAPYLLESSGKYKGYPMRSWEGMQFKNGYSDHLPAYIILLKNL</sequence>
<comment type="caution">
    <text evidence="2">The sequence shown here is derived from an EMBL/GenBank/DDBJ whole genome shotgun (WGS) entry which is preliminary data.</text>
</comment>
<accession>A0A2W7TKB0</accession>
<dbReference type="AlphaFoldDB" id="A0A2W7TKB0"/>
<dbReference type="Pfam" id="PF19580">
    <property type="entry name" value="Exo_endo_phos_3"/>
    <property type="match status" value="1"/>
</dbReference>
<dbReference type="Proteomes" id="UP000249720">
    <property type="component" value="Unassembled WGS sequence"/>
</dbReference>
<reference evidence="2 3" key="1">
    <citation type="submission" date="2018-06" db="EMBL/GenBank/DDBJ databases">
        <title>Genomic Encyclopedia of Archaeal and Bacterial Type Strains, Phase II (KMG-II): from individual species to whole genera.</title>
        <authorList>
            <person name="Goeker M."/>
        </authorList>
    </citation>
    <scope>NUCLEOTIDE SEQUENCE [LARGE SCALE GENOMIC DNA]</scope>
    <source>
        <strain evidence="2 3">DSM 23241</strain>
    </source>
</reference>
<dbReference type="Gene3D" id="3.60.10.10">
    <property type="entry name" value="Endonuclease/exonuclease/phosphatase"/>
    <property type="match status" value="1"/>
</dbReference>
<feature type="domain" description="Endonuclease/exonuclease/phosphatase" evidence="1">
    <location>
        <begin position="28"/>
        <end position="343"/>
    </location>
</feature>
<dbReference type="PANTHER" id="PTHR42834">
    <property type="entry name" value="ENDONUCLEASE/EXONUCLEASE/PHOSPHATASE FAMILY PROTEIN (AFU_ORTHOLOGUE AFUA_3G09210)"/>
    <property type="match status" value="1"/>
</dbReference>